<gene>
    <name evidence="2" type="ORF">B1202_05040</name>
</gene>
<dbReference type="EMBL" id="MVKX01000002">
    <property type="protein sequence ID" value="OOV84988.1"/>
    <property type="molecule type" value="Genomic_DNA"/>
</dbReference>
<protein>
    <recommendedName>
        <fullName evidence="1">DUF2726 domain-containing protein</fullName>
    </recommendedName>
</protein>
<keyword evidence="3" id="KW-1185">Reference proteome</keyword>
<evidence type="ECO:0000313" key="2">
    <source>
        <dbReference type="EMBL" id="OOV84988.1"/>
    </source>
</evidence>
<dbReference type="RefSeq" id="WP_078189487.1">
    <property type="nucleotide sequence ID" value="NZ_JAMCOU010000039.1"/>
</dbReference>
<evidence type="ECO:0000313" key="3">
    <source>
        <dbReference type="Proteomes" id="UP000191160"/>
    </source>
</evidence>
<proteinExistence type="predicted"/>
<dbReference type="InterPro" id="IPR024402">
    <property type="entry name" value="DUF2726"/>
</dbReference>
<comment type="caution">
    <text evidence="2">The sequence shown here is derived from an EMBL/GenBank/DDBJ whole genome shotgun (WGS) entry which is preliminary data.</text>
</comment>
<dbReference type="Pfam" id="PF10881">
    <property type="entry name" value="DUF2726"/>
    <property type="match status" value="1"/>
</dbReference>
<dbReference type="Proteomes" id="UP000191160">
    <property type="component" value="Unassembled WGS sequence"/>
</dbReference>
<accession>A0A1T1H557</accession>
<sequence length="180" mass="21113">MTIYIVIGSILLFCVLIMAWKSLEGDSKQQDSALKQRAIFNINEQLTYTRLKEILPKHTILAHVSFDALLTTKYYRTRNKYRNMVADFVVLDEQHQILAIVALDDPMVLKRMQQSQYQDALLALAGYRVIRYDDVPEYVQLREDFLNEQRVQAPFVPVNDLKKYHLYSDLERKKIKIIGS</sequence>
<evidence type="ECO:0000259" key="1">
    <source>
        <dbReference type="Pfam" id="PF10881"/>
    </source>
</evidence>
<dbReference type="AlphaFoldDB" id="A0A1T1H557"/>
<name>A0A1T1H557_9GAMM</name>
<feature type="domain" description="DUF2726" evidence="1">
    <location>
        <begin position="37"/>
        <end position="145"/>
    </location>
</feature>
<reference evidence="2 3" key="1">
    <citation type="submission" date="2017-02" db="EMBL/GenBank/DDBJ databases">
        <title>Acinetobacter sp. ANC 4945, whole genome shotgun sequencing project.</title>
        <authorList>
            <person name="Radolfova-Krizova L."/>
            <person name="Al Atrouni A."/>
            <person name="Nemec A."/>
        </authorList>
    </citation>
    <scope>NUCLEOTIDE SEQUENCE [LARGE SCALE GENOMIC DNA]</scope>
    <source>
        <strain evidence="2 3">ANC 4945</strain>
    </source>
</reference>
<organism evidence="2 3">
    <name type="scientific">Acinetobacter amyesii</name>
    <dbReference type="NCBI Taxonomy" id="2942470"/>
    <lineage>
        <taxon>Bacteria</taxon>
        <taxon>Pseudomonadati</taxon>
        <taxon>Pseudomonadota</taxon>
        <taxon>Gammaproteobacteria</taxon>
        <taxon>Moraxellales</taxon>
        <taxon>Moraxellaceae</taxon>
        <taxon>Acinetobacter</taxon>
    </lineage>
</organism>